<organism evidence="10 11">
    <name type="scientific">Ferrimonas sediminicola</name>
    <dbReference type="NCBI Taxonomy" id="2569538"/>
    <lineage>
        <taxon>Bacteria</taxon>
        <taxon>Pseudomonadati</taxon>
        <taxon>Pseudomonadota</taxon>
        <taxon>Gammaproteobacteria</taxon>
        <taxon>Alteromonadales</taxon>
        <taxon>Ferrimonadaceae</taxon>
        <taxon>Ferrimonas</taxon>
    </lineage>
</organism>
<keyword evidence="4" id="KW-1003">Cell membrane</keyword>
<keyword evidence="3" id="KW-0813">Transport</keyword>
<dbReference type="OrthoDB" id="63984at2"/>
<feature type="transmembrane region" description="Helical" evidence="8">
    <location>
        <begin position="20"/>
        <end position="41"/>
    </location>
</feature>
<feature type="transmembrane region" description="Helical" evidence="8">
    <location>
        <begin position="312"/>
        <end position="337"/>
    </location>
</feature>
<keyword evidence="7 8" id="KW-0472">Membrane</keyword>
<gene>
    <name evidence="10" type="ORF">FCL40_17815</name>
</gene>
<evidence type="ECO:0000256" key="4">
    <source>
        <dbReference type="ARBA" id="ARBA00022475"/>
    </source>
</evidence>
<name>A0A4V5NXL0_9GAMM</name>
<evidence type="ECO:0000256" key="2">
    <source>
        <dbReference type="ARBA" id="ARBA00008335"/>
    </source>
</evidence>
<evidence type="ECO:0000256" key="5">
    <source>
        <dbReference type="ARBA" id="ARBA00022692"/>
    </source>
</evidence>
<sequence length="407" mass="43624">MLSAESPPGTLMAHLDGRNYYRALAALTLAAMVVFCNLYVAQPMLPQLADTFGLDAATANWLHAGAPLALALSLIPWAMLSDALGRRPIMLTSLASLPLINLAILASSQVEWFIALRILHGMMLAGFVAVAAAWMSEEIGAARLPAAMGSYVAANAVGGLSGRLIGGLSSQFDSWQVPFVTLVILSCAAALMLWWLLPRQQNFHRVTPSLQRAWHGLLGHLNNRQLQPAFLIAGITFGTFVNLFTVLGFQLSQAPWHLTTAQLSLLFCTYLAGSVSAQLSGRWLRYFSAPAGMQTGALLLIVGTVITLSDDLAVIVLGLLLCSVGFFQVHSLAYSWVGKQATTERAKASSLYLVHYYLGASLGGFVLLPLWQLGGWPLVVASALVGYALIVLLAHKLQLRAQVESTA</sequence>
<feature type="transmembrane region" description="Helical" evidence="8">
    <location>
        <begin position="349"/>
        <end position="368"/>
    </location>
</feature>
<feature type="transmembrane region" description="Helical" evidence="8">
    <location>
        <begin position="284"/>
        <end position="306"/>
    </location>
</feature>
<reference evidence="10 11" key="1">
    <citation type="submission" date="2019-04" db="EMBL/GenBank/DDBJ databases">
        <authorList>
            <person name="Hwang J.C."/>
        </authorList>
    </citation>
    <scope>NUCLEOTIDE SEQUENCE [LARGE SCALE GENOMIC DNA]</scope>
    <source>
        <strain evidence="10 11">IMCC35001</strain>
    </source>
</reference>
<keyword evidence="11" id="KW-1185">Reference proteome</keyword>
<feature type="domain" description="Major facilitator superfamily (MFS) profile" evidence="9">
    <location>
        <begin position="23"/>
        <end position="398"/>
    </location>
</feature>
<feature type="transmembrane region" description="Helical" evidence="8">
    <location>
        <begin position="255"/>
        <end position="272"/>
    </location>
</feature>
<dbReference type="CDD" id="cd17324">
    <property type="entry name" value="MFS_NepI_like"/>
    <property type="match status" value="1"/>
</dbReference>
<feature type="transmembrane region" description="Helical" evidence="8">
    <location>
        <begin position="89"/>
        <end position="106"/>
    </location>
</feature>
<evidence type="ECO:0000256" key="1">
    <source>
        <dbReference type="ARBA" id="ARBA00004651"/>
    </source>
</evidence>
<evidence type="ECO:0000259" key="9">
    <source>
        <dbReference type="PROSITE" id="PS50850"/>
    </source>
</evidence>
<protein>
    <submittedName>
        <fullName evidence="10">MFS transporter</fullName>
    </submittedName>
</protein>
<evidence type="ECO:0000256" key="7">
    <source>
        <dbReference type="ARBA" id="ARBA00023136"/>
    </source>
</evidence>
<dbReference type="SUPFAM" id="SSF103473">
    <property type="entry name" value="MFS general substrate transporter"/>
    <property type="match status" value="1"/>
</dbReference>
<evidence type="ECO:0000313" key="11">
    <source>
        <dbReference type="Proteomes" id="UP000305674"/>
    </source>
</evidence>
<feature type="transmembrane region" description="Helical" evidence="8">
    <location>
        <begin position="112"/>
        <end position="134"/>
    </location>
</feature>
<evidence type="ECO:0000256" key="3">
    <source>
        <dbReference type="ARBA" id="ARBA00022448"/>
    </source>
</evidence>
<dbReference type="InterPro" id="IPR020846">
    <property type="entry name" value="MFS_dom"/>
</dbReference>
<feature type="transmembrane region" description="Helical" evidence="8">
    <location>
        <begin position="61"/>
        <end position="80"/>
    </location>
</feature>
<feature type="transmembrane region" description="Helical" evidence="8">
    <location>
        <begin position="177"/>
        <end position="197"/>
    </location>
</feature>
<comment type="subcellular location">
    <subcellularLocation>
        <location evidence="1">Cell membrane</location>
        <topology evidence="1">Multi-pass membrane protein</topology>
    </subcellularLocation>
</comment>
<dbReference type="Proteomes" id="UP000305674">
    <property type="component" value="Unassembled WGS sequence"/>
</dbReference>
<comment type="similarity">
    <text evidence="2">Belongs to the major facilitator superfamily.</text>
</comment>
<dbReference type="InterPro" id="IPR036259">
    <property type="entry name" value="MFS_trans_sf"/>
</dbReference>
<accession>A0A4V5NXL0</accession>
<evidence type="ECO:0000256" key="6">
    <source>
        <dbReference type="ARBA" id="ARBA00022989"/>
    </source>
</evidence>
<dbReference type="InterPro" id="IPR011701">
    <property type="entry name" value="MFS"/>
</dbReference>
<comment type="caution">
    <text evidence="10">The sequence shown here is derived from an EMBL/GenBank/DDBJ whole genome shotgun (WGS) entry which is preliminary data.</text>
</comment>
<evidence type="ECO:0000313" key="10">
    <source>
        <dbReference type="EMBL" id="TKB46505.1"/>
    </source>
</evidence>
<dbReference type="EMBL" id="SWCI01000020">
    <property type="protein sequence ID" value="TKB46505.1"/>
    <property type="molecule type" value="Genomic_DNA"/>
</dbReference>
<evidence type="ECO:0000256" key="8">
    <source>
        <dbReference type="SAM" id="Phobius"/>
    </source>
</evidence>
<feature type="transmembrane region" description="Helical" evidence="8">
    <location>
        <begin position="374"/>
        <end position="394"/>
    </location>
</feature>
<keyword evidence="6 8" id="KW-1133">Transmembrane helix</keyword>
<proteinExistence type="inferred from homology"/>
<dbReference type="PROSITE" id="PS50850">
    <property type="entry name" value="MFS"/>
    <property type="match status" value="1"/>
</dbReference>
<dbReference type="Gene3D" id="1.20.1250.20">
    <property type="entry name" value="MFS general substrate transporter like domains"/>
    <property type="match status" value="1"/>
</dbReference>
<dbReference type="GO" id="GO:0022857">
    <property type="term" value="F:transmembrane transporter activity"/>
    <property type="evidence" value="ECO:0007669"/>
    <property type="project" value="InterPro"/>
</dbReference>
<keyword evidence="5 8" id="KW-0812">Transmembrane</keyword>
<dbReference type="Pfam" id="PF07690">
    <property type="entry name" value="MFS_1"/>
    <property type="match status" value="1"/>
</dbReference>
<dbReference type="GO" id="GO:0005886">
    <property type="term" value="C:plasma membrane"/>
    <property type="evidence" value="ECO:0007669"/>
    <property type="project" value="UniProtKB-SubCell"/>
</dbReference>
<feature type="transmembrane region" description="Helical" evidence="8">
    <location>
        <begin position="229"/>
        <end position="249"/>
    </location>
</feature>
<dbReference type="PANTHER" id="PTHR43271">
    <property type="entry name" value="BLL2771 PROTEIN"/>
    <property type="match status" value="1"/>
</dbReference>
<dbReference type="AlphaFoldDB" id="A0A4V5NXL0"/>
<dbReference type="PANTHER" id="PTHR43271:SF1">
    <property type="entry name" value="INNER MEMBRANE TRANSPORT PROTEIN YNFM"/>
    <property type="match status" value="1"/>
</dbReference>